<dbReference type="Gene3D" id="3.40.50.150">
    <property type="entry name" value="Vaccinia Virus protein VP39"/>
    <property type="match status" value="1"/>
</dbReference>
<dbReference type="InterPro" id="IPR002941">
    <property type="entry name" value="DNA_methylase_N4/N6"/>
</dbReference>
<evidence type="ECO:0000313" key="4">
    <source>
        <dbReference type="EMBL" id="SHH94618.1"/>
    </source>
</evidence>
<evidence type="ECO:0000256" key="2">
    <source>
        <dbReference type="ARBA" id="ARBA00022679"/>
    </source>
</evidence>
<dbReference type="STRING" id="421058.SAMN05421866_4375"/>
<dbReference type="InterPro" id="IPR036086">
    <property type="entry name" value="ParB/Sulfiredoxin_sf"/>
</dbReference>
<dbReference type="EMBL" id="FQWT01000009">
    <property type="protein sequence ID" value="SHH94618.1"/>
    <property type="molecule type" value="Genomic_DNA"/>
</dbReference>
<protein>
    <submittedName>
        <fullName evidence="4">DNA modification methylase</fullName>
    </submittedName>
</protein>
<accession>A0A1M5X532</accession>
<dbReference type="Gene3D" id="3.90.1530.10">
    <property type="entry name" value="Conserved hypothetical protein from pyrococcus furiosus pfu- 392566-001, ParB domain"/>
    <property type="match status" value="1"/>
</dbReference>
<sequence>MKNLKDSAKVVLTQTRKIEIIPTHLLEIPEEYLQLFGEIFESEFINQLGEQIQKNGFYTPITTFKCDDKYVILDGVSRLRALQGLGVNEINCFVTELDPQSSDEVKDLIIEFKMNADFSLNQIQNMIFHFLRMGSQYSELDNSTMNQKVQKLAEILGPGWGRSNIFHFLNVYKWEKLNPTSHLNLIKKIFDGELTVGKAKDAIEFFNDEFLPYTLENELESGIVEEFIKGNIRFKKDVKKLIEAYFHKTTERFTPINTPDEISSDNYQIIHCDSRKVEFKDGTKIQGIFTSPPYYQQIRYSKPNDPEYNNELGWEKTPEEYVKNVISVIKRGADVMDEKGVIMININETFQKGVCVGIIPLLITEMKKDFHYIQTCMWVKPDAKPQQNKVKRLMNSFEYILIFSKSKKYNYNQFKLYNSDKAASVSKGCSEQSGNGKKVSGLHISNTFDQCRDFMFEEDFTDYLVLNHGSGRSQDENLSQDFFGSFPTLLPIPFVMSFVPENGTVYDPFGGTGTTGRTLLSLNRKVIITELLGKNIPNIKMMLEKGESDFDLSTYTQMKDDYNYQEGTVDLAA</sequence>
<keyword evidence="1 4" id="KW-0489">Methyltransferase</keyword>
<dbReference type="Pfam" id="PF01555">
    <property type="entry name" value="N6_N4_Mtase"/>
    <property type="match status" value="1"/>
</dbReference>
<dbReference type="RefSeq" id="WP_073066848.1">
    <property type="nucleotide sequence ID" value="NZ_FQWT01000009.1"/>
</dbReference>
<dbReference type="GO" id="GO:0032259">
    <property type="term" value="P:methylation"/>
    <property type="evidence" value="ECO:0007669"/>
    <property type="project" value="UniProtKB-KW"/>
</dbReference>
<proteinExistence type="predicted"/>
<dbReference type="SMART" id="SM00470">
    <property type="entry name" value="ParB"/>
    <property type="match status" value="1"/>
</dbReference>
<name>A0A1M5X532_9FLAO</name>
<dbReference type="InterPro" id="IPR001091">
    <property type="entry name" value="RM_Methyltransferase"/>
</dbReference>
<evidence type="ECO:0000313" key="5">
    <source>
        <dbReference type="Proteomes" id="UP000184047"/>
    </source>
</evidence>
<feature type="domain" description="ParB-like N-terminal" evidence="3">
    <location>
        <begin position="19"/>
        <end position="113"/>
    </location>
</feature>
<dbReference type="GO" id="GO:0003677">
    <property type="term" value="F:DNA binding"/>
    <property type="evidence" value="ECO:0007669"/>
    <property type="project" value="InterPro"/>
</dbReference>
<dbReference type="Pfam" id="PF02195">
    <property type="entry name" value="ParB_N"/>
    <property type="match status" value="1"/>
</dbReference>
<dbReference type="InterPro" id="IPR029063">
    <property type="entry name" value="SAM-dependent_MTases_sf"/>
</dbReference>
<dbReference type="GO" id="GO:0008170">
    <property type="term" value="F:N-methyltransferase activity"/>
    <property type="evidence" value="ECO:0007669"/>
    <property type="project" value="InterPro"/>
</dbReference>
<gene>
    <name evidence="4" type="ORF">SAMN05421866_4375</name>
</gene>
<keyword evidence="5" id="KW-1185">Reference proteome</keyword>
<dbReference type="Proteomes" id="UP000184047">
    <property type="component" value="Unassembled WGS sequence"/>
</dbReference>
<reference evidence="5" key="1">
    <citation type="submission" date="2016-11" db="EMBL/GenBank/DDBJ databases">
        <authorList>
            <person name="Varghese N."/>
            <person name="Submissions S."/>
        </authorList>
    </citation>
    <scope>NUCLEOTIDE SEQUENCE [LARGE SCALE GENOMIC DNA]</scope>
    <source>
        <strain evidence="5">DSM 19055</strain>
    </source>
</reference>
<dbReference type="OrthoDB" id="9800801at2"/>
<dbReference type="PRINTS" id="PR00508">
    <property type="entry name" value="S21N4MTFRASE"/>
</dbReference>
<dbReference type="SUPFAM" id="SSF110849">
    <property type="entry name" value="ParB/Sulfiredoxin"/>
    <property type="match status" value="1"/>
</dbReference>
<evidence type="ECO:0000259" key="3">
    <source>
        <dbReference type="SMART" id="SM00470"/>
    </source>
</evidence>
<dbReference type="InterPro" id="IPR003115">
    <property type="entry name" value="ParB_N"/>
</dbReference>
<organism evidence="4 5">
    <name type="scientific">Chryseobacterium oranimense</name>
    <dbReference type="NCBI Taxonomy" id="421058"/>
    <lineage>
        <taxon>Bacteria</taxon>
        <taxon>Pseudomonadati</taxon>
        <taxon>Bacteroidota</taxon>
        <taxon>Flavobacteriia</taxon>
        <taxon>Flavobacteriales</taxon>
        <taxon>Weeksellaceae</taxon>
        <taxon>Chryseobacterium group</taxon>
        <taxon>Chryseobacterium</taxon>
    </lineage>
</organism>
<dbReference type="SUPFAM" id="SSF53335">
    <property type="entry name" value="S-adenosyl-L-methionine-dependent methyltransferases"/>
    <property type="match status" value="1"/>
</dbReference>
<dbReference type="AlphaFoldDB" id="A0A1M5X532"/>
<evidence type="ECO:0000256" key="1">
    <source>
        <dbReference type="ARBA" id="ARBA00022603"/>
    </source>
</evidence>
<keyword evidence="2" id="KW-0808">Transferase</keyword>